<comment type="caution">
    <text evidence="7">The sequence shown here is derived from an EMBL/GenBank/DDBJ whole genome shotgun (WGS) entry which is preliminary data.</text>
</comment>
<reference evidence="7 8" key="1">
    <citation type="submission" date="2020-10" db="EMBL/GenBank/DDBJ databases">
        <authorList>
            <person name="Klimov P.B."/>
            <person name="Dyachkov S.M."/>
            <person name="Chetverikov P.E."/>
        </authorList>
    </citation>
    <scope>NUCLEOTIDE SEQUENCE [LARGE SCALE GENOMIC DNA]</scope>
    <source>
        <strain evidence="7">BMOC 18-1129-001#AD2665</strain>
        <tissue evidence="7">Entire mites</tissue>
    </source>
</reference>
<gene>
    <name evidence="7" type="primary">Gnpat</name>
    <name evidence="7" type="ORF">GZH46_01332</name>
</gene>
<dbReference type="PROSITE" id="PS50127">
    <property type="entry name" value="UBC_2"/>
    <property type="match status" value="1"/>
</dbReference>
<dbReference type="SMART" id="SM00212">
    <property type="entry name" value="UBCc"/>
    <property type="match status" value="1"/>
</dbReference>
<organism evidence="7 8">
    <name type="scientific">Fragariocoptes setiger</name>
    <dbReference type="NCBI Taxonomy" id="1670756"/>
    <lineage>
        <taxon>Eukaryota</taxon>
        <taxon>Metazoa</taxon>
        <taxon>Ecdysozoa</taxon>
        <taxon>Arthropoda</taxon>
        <taxon>Chelicerata</taxon>
        <taxon>Arachnida</taxon>
        <taxon>Acari</taxon>
        <taxon>Acariformes</taxon>
        <taxon>Trombidiformes</taxon>
        <taxon>Prostigmata</taxon>
        <taxon>Eupodina</taxon>
        <taxon>Eriophyoidea</taxon>
        <taxon>Phytoptidae</taxon>
        <taxon>Fragariocoptes</taxon>
    </lineage>
</organism>
<dbReference type="Pfam" id="PF01553">
    <property type="entry name" value="Acyltransferase"/>
    <property type="match status" value="1"/>
</dbReference>
<dbReference type="CDD" id="cd07993">
    <property type="entry name" value="LPLAT_DHAPAT-like"/>
    <property type="match status" value="1"/>
</dbReference>
<evidence type="ECO:0000256" key="1">
    <source>
        <dbReference type="ARBA" id="ARBA00004184"/>
    </source>
</evidence>
<keyword evidence="8" id="KW-1185">Reference proteome</keyword>
<dbReference type="SMART" id="SM00563">
    <property type="entry name" value="PlsC"/>
    <property type="match status" value="1"/>
</dbReference>
<keyword evidence="5 7" id="KW-0012">Acyltransferase</keyword>
<evidence type="ECO:0000259" key="6">
    <source>
        <dbReference type="PROSITE" id="PS50127"/>
    </source>
</evidence>
<accession>A0ABQ7S9Q8</accession>
<feature type="domain" description="UBC core" evidence="6">
    <location>
        <begin position="734"/>
        <end position="903"/>
    </location>
</feature>
<evidence type="ECO:0000256" key="3">
    <source>
        <dbReference type="ARBA" id="ARBA00022679"/>
    </source>
</evidence>
<evidence type="ECO:0000256" key="4">
    <source>
        <dbReference type="ARBA" id="ARBA00023136"/>
    </source>
</evidence>
<evidence type="ECO:0000256" key="2">
    <source>
        <dbReference type="ARBA" id="ARBA00007937"/>
    </source>
</evidence>
<dbReference type="InterPro" id="IPR002123">
    <property type="entry name" value="Plipid/glycerol_acylTrfase"/>
</dbReference>
<dbReference type="CDD" id="cd23814">
    <property type="entry name" value="UEV_AKTIP"/>
    <property type="match status" value="1"/>
</dbReference>
<dbReference type="Gene3D" id="3.10.110.10">
    <property type="entry name" value="Ubiquitin Conjugating Enzyme"/>
    <property type="match status" value="1"/>
</dbReference>
<dbReference type="GO" id="GO:0016746">
    <property type="term" value="F:acyltransferase activity"/>
    <property type="evidence" value="ECO:0007669"/>
    <property type="project" value="UniProtKB-KW"/>
</dbReference>
<proteinExistence type="inferred from homology"/>
<dbReference type="EMBL" id="JAIFTH010000225">
    <property type="protein sequence ID" value="KAG9510131.1"/>
    <property type="molecule type" value="Genomic_DNA"/>
</dbReference>
<dbReference type="SUPFAM" id="SSF69593">
    <property type="entry name" value="Glycerol-3-phosphate (1)-acyltransferase"/>
    <property type="match status" value="1"/>
</dbReference>
<dbReference type="PANTHER" id="PTHR12563:SF17">
    <property type="entry name" value="DIHYDROXYACETONE PHOSPHATE ACYLTRANSFERASE"/>
    <property type="match status" value="1"/>
</dbReference>
<dbReference type="InterPro" id="IPR045520">
    <property type="entry name" value="GPAT/DHAPAT_C"/>
</dbReference>
<evidence type="ECO:0000313" key="8">
    <source>
        <dbReference type="Proteomes" id="UP000825002"/>
    </source>
</evidence>
<name>A0ABQ7S9Q8_9ACAR</name>
<keyword evidence="3" id="KW-0808">Transferase</keyword>
<feature type="non-terminal residue" evidence="7">
    <location>
        <position position="1"/>
    </location>
</feature>
<keyword evidence="4" id="KW-0472">Membrane</keyword>
<evidence type="ECO:0000256" key="5">
    <source>
        <dbReference type="ARBA" id="ARBA00023315"/>
    </source>
</evidence>
<sequence>WFTFILFKFPALVVKDRDDVFDDAVKHLNSLDNTTHFVSFPQRSIPINVQDQFQKPIVMTSYTWEDLLEERHHNLYWWLISRPSGCSNYYKCLHRTHGAIRDSVLSDNRIQQYLNTEEWSKIEKVLDEIAHRIPSYNSTYKLKISGLPFLQLILKIYDGIFVNCAITSHPRLIGGLTEQLNSGLLLKDLFLQLTKQAPVVLLPNHKSYMDFLHITYIFFHNCLPLPAVAGGDNFKALGTTITNYLKGTGAFLVRRNAKNKKDIDSKVYFDVLRSYIESVLVGGENPIEFFLEGTRSRTGQVLKPKTGLLSMIVDAFLNEKIHEIYLLPVALNYSRTLEEQLYVKEITPGIDSHKPKETVGNLLSAYKRLTSRKYGKAYVRICTPLSLKEFHNFWSKNSNKQGGPGDVLKQFTSDLALYISHQQIINTPLTAFNLLSLSLLHLMHFKELAKNQSPGLDGRVIDLKTCQVITHAKALSGLIRHVHPYFVDNPLSIREFVYELGLDRDNIVKISSDRSLISLCKNSLTVQTLISYANPTFHLLVTTAIMLSSKLIASHTSTGATKSKLDHQFTRKVLRHDFLYNPITLELDERCAIEGIKKLHDCDNQASVMSQQQLISYLHYYLKSYSKLCSHLCAKKVEDEFALSSDGQSFRERCLLDGYCISKDLLKNMATTLCDQGVGKIETRSITYDNEKEDQPKRNRMRTEDIFVISNRQNLSKFNDSLCNLVSSIYTSLDQGEPLIREFIAIQEQRIFQLYIIQSSRSPFRWFGTLFIDSGIYMGAIVRITINIADSYPDSPCPELYFSPVPYHPLVEPSTGQLDTKNAFPCWDGKNRHRLYHLLAYAKRVLHSPDIYFQSIDNWLDEASRDDQGHTIDVPTGDNVTKESNVRPSISSRLRDNSRISQAFLNPNHTLEAIELYKTDNESFRQKASEFVYECCQKVYDLPDDPDDSDDEHAIIFTPWDPAIHEPLRAKLLNFKQSGQYNLYASYDKSSNSVNFVPGSSSWENAK</sequence>
<comment type="subcellular location">
    <subcellularLocation>
        <location evidence="1">Endomembrane system</location>
        <topology evidence="1">Peripheral membrane protein</topology>
    </subcellularLocation>
</comment>
<dbReference type="InterPro" id="IPR016135">
    <property type="entry name" value="UBQ-conjugating_enzyme/RWD"/>
</dbReference>
<dbReference type="Pfam" id="PF19277">
    <property type="entry name" value="GPAT_C"/>
    <property type="match status" value="1"/>
</dbReference>
<dbReference type="InterPro" id="IPR041728">
    <property type="entry name" value="GPAT/DHAPAT_LPLAT"/>
</dbReference>
<comment type="similarity">
    <text evidence="2">Belongs to the GPAT/DAPAT family.</text>
</comment>
<protein>
    <submittedName>
        <fullName evidence="7">Dihydroxyacetone phosphate acyltransferase</fullName>
    </submittedName>
</protein>
<dbReference type="InterPro" id="IPR000608">
    <property type="entry name" value="UBC"/>
</dbReference>
<dbReference type="PANTHER" id="PTHR12563">
    <property type="entry name" value="GLYCEROL-3-PHOSPHATE ACYLTRANSFERASE"/>
    <property type="match status" value="1"/>
</dbReference>
<dbReference type="Proteomes" id="UP000825002">
    <property type="component" value="Unassembled WGS sequence"/>
</dbReference>
<dbReference type="InterPro" id="IPR022284">
    <property type="entry name" value="GPAT/DHAPAT"/>
</dbReference>
<dbReference type="SUPFAM" id="SSF54495">
    <property type="entry name" value="UBC-like"/>
    <property type="match status" value="1"/>
</dbReference>
<evidence type="ECO:0000313" key="7">
    <source>
        <dbReference type="EMBL" id="KAG9510131.1"/>
    </source>
</evidence>